<feature type="signal peptide" evidence="3">
    <location>
        <begin position="1"/>
        <end position="25"/>
    </location>
</feature>
<evidence type="ECO:0000313" key="6">
    <source>
        <dbReference type="Proteomes" id="UP001314170"/>
    </source>
</evidence>
<dbReference type="CDD" id="cd23509">
    <property type="entry name" value="Gnk2-like"/>
    <property type="match status" value="2"/>
</dbReference>
<comment type="caution">
    <text evidence="5">The sequence shown here is derived from an EMBL/GenBank/DDBJ whole genome shotgun (WGS) entry which is preliminary data.</text>
</comment>
<feature type="chain" id="PRO_5043460751" description="Gnk2-homologous domain-containing protein" evidence="3">
    <location>
        <begin position="26"/>
        <end position="224"/>
    </location>
</feature>
<dbReference type="Proteomes" id="UP001314170">
    <property type="component" value="Unassembled WGS sequence"/>
</dbReference>
<feature type="domain" description="Gnk2-homologous" evidence="4">
    <location>
        <begin position="139"/>
        <end position="224"/>
    </location>
</feature>
<dbReference type="EMBL" id="CAWUPB010001184">
    <property type="protein sequence ID" value="CAK7350923.1"/>
    <property type="molecule type" value="Genomic_DNA"/>
</dbReference>
<dbReference type="Pfam" id="PF01657">
    <property type="entry name" value="Stress-antifung"/>
    <property type="match status" value="2"/>
</dbReference>
<keyword evidence="2" id="KW-0677">Repeat</keyword>
<dbReference type="PROSITE" id="PS51473">
    <property type="entry name" value="GNK2"/>
    <property type="match status" value="2"/>
</dbReference>
<evidence type="ECO:0000313" key="5">
    <source>
        <dbReference type="EMBL" id="CAK7350923.1"/>
    </source>
</evidence>
<evidence type="ECO:0000256" key="1">
    <source>
        <dbReference type="ARBA" id="ARBA00022729"/>
    </source>
</evidence>
<proteinExistence type="predicted"/>
<keyword evidence="1 3" id="KW-0732">Signal</keyword>
<dbReference type="PANTHER" id="PTHR32099:SF51">
    <property type="entry name" value="CYSTEINE-RICH RECEPTOR-LIKE PROTEIN KINASE 25 ISOFORM X1"/>
    <property type="match status" value="1"/>
</dbReference>
<gene>
    <name evidence="5" type="ORF">DCAF_LOCUS23595</name>
</gene>
<dbReference type="AlphaFoldDB" id="A0AAV1SKE2"/>
<dbReference type="InterPro" id="IPR002902">
    <property type="entry name" value="GNK2"/>
</dbReference>
<protein>
    <recommendedName>
        <fullName evidence="4">Gnk2-homologous domain-containing protein</fullName>
    </recommendedName>
</protein>
<dbReference type="FunFam" id="3.30.430.20:FF:000003">
    <property type="entry name" value="Cysteine-rich RLK (RECEPTOR-like protein kinase) 10"/>
    <property type="match status" value="1"/>
</dbReference>
<reference evidence="5 6" key="1">
    <citation type="submission" date="2024-01" db="EMBL/GenBank/DDBJ databases">
        <authorList>
            <person name="Waweru B."/>
        </authorList>
    </citation>
    <scope>NUCLEOTIDE SEQUENCE [LARGE SCALE GENOMIC DNA]</scope>
</reference>
<name>A0AAV1SKE2_9ROSI</name>
<accession>A0AAV1SKE2</accession>
<evidence type="ECO:0000259" key="4">
    <source>
        <dbReference type="PROSITE" id="PS51473"/>
    </source>
</evidence>
<feature type="domain" description="Gnk2-homologous" evidence="4">
    <location>
        <begin position="29"/>
        <end position="133"/>
    </location>
</feature>
<keyword evidence="6" id="KW-1185">Reference proteome</keyword>
<evidence type="ECO:0000256" key="3">
    <source>
        <dbReference type="SAM" id="SignalP"/>
    </source>
</evidence>
<organism evidence="5 6">
    <name type="scientific">Dovyalis caffra</name>
    <dbReference type="NCBI Taxonomy" id="77055"/>
    <lineage>
        <taxon>Eukaryota</taxon>
        <taxon>Viridiplantae</taxon>
        <taxon>Streptophyta</taxon>
        <taxon>Embryophyta</taxon>
        <taxon>Tracheophyta</taxon>
        <taxon>Spermatophyta</taxon>
        <taxon>Magnoliopsida</taxon>
        <taxon>eudicotyledons</taxon>
        <taxon>Gunneridae</taxon>
        <taxon>Pentapetalae</taxon>
        <taxon>rosids</taxon>
        <taxon>fabids</taxon>
        <taxon>Malpighiales</taxon>
        <taxon>Salicaceae</taxon>
        <taxon>Flacourtieae</taxon>
        <taxon>Dovyalis</taxon>
    </lineage>
</organism>
<dbReference type="Gene3D" id="3.30.430.20">
    <property type="entry name" value="Gnk2 domain, C-X8-C-X2-C motif"/>
    <property type="match status" value="2"/>
</dbReference>
<dbReference type="PANTHER" id="PTHR32099">
    <property type="entry name" value="CYSTEINE-RICH REPEAT SECRETORY PROTEIN"/>
    <property type="match status" value="1"/>
</dbReference>
<dbReference type="InterPro" id="IPR038408">
    <property type="entry name" value="GNK2_sf"/>
</dbReference>
<sequence length="224" mass="25001">MDSLRLMMLFLFSYILLHLPSLIVAQPDFANMHCSNDVGNHTANSTFGRNLNCLLSSLYSNTQSDYGFYNLSVGEPGPDKAYAIGLCRGDVGLDDCQSCIRNSTRKILQVCPSQKEASGFYAACMLRYSNKSIFGVLEDSPIFFIWDQWYRKASDVNQFNQALQPLLGRLRDTAVSGNSHRKFAAGNVSAGFDRIYGLVQCMPDLSSDRCDSCQTVSLFLFLIF</sequence>
<evidence type="ECO:0000256" key="2">
    <source>
        <dbReference type="ARBA" id="ARBA00022737"/>
    </source>
</evidence>